<organism evidence="1 2">
    <name type="scientific">Serendipita vermifera MAFF 305830</name>
    <dbReference type="NCBI Taxonomy" id="933852"/>
    <lineage>
        <taxon>Eukaryota</taxon>
        <taxon>Fungi</taxon>
        <taxon>Dikarya</taxon>
        <taxon>Basidiomycota</taxon>
        <taxon>Agaricomycotina</taxon>
        <taxon>Agaricomycetes</taxon>
        <taxon>Sebacinales</taxon>
        <taxon>Serendipitaceae</taxon>
        <taxon>Serendipita</taxon>
    </lineage>
</organism>
<keyword evidence="2" id="KW-1185">Reference proteome</keyword>
<accession>A0A0C3AXA3</accession>
<dbReference type="Proteomes" id="UP000054097">
    <property type="component" value="Unassembled WGS sequence"/>
</dbReference>
<reference evidence="1 2" key="1">
    <citation type="submission" date="2014-04" db="EMBL/GenBank/DDBJ databases">
        <authorList>
            <consortium name="DOE Joint Genome Institute"/>
            <person name="Kuo A."/>
            <person name="Zuccaro A."/>
            <person name="Kohler A."/>
            <person name="Nagy L.G."/>
            <person name="Floudas D."/>
            <person name="Copeland A."/>
            <person name="Barry K.W."/>
            <person name="Cichocki N."/>
            <person name="Veneault-Fourrey C."/>
            <person name="LaButti K."/>
            <person name="Lindquist E.A."/>
            <person name="Lipzen A."/>
            <person name="Lundell T."/>
            <person name="Morin E."/>
            <person name="Murat C."/>
            <person name="Sun H."/>
            <person name="Tunlid A."/>
            <person name="Henrissat B."/>
            <person name="Grigoriev I.V."/>
            <person name="Hibbett D.S."/>
            <person name="Martin F."/>
            <person name="Nordberg H.P."/>
            <person name="Cantor M.N."/>
            <person name="Hua S.X."/>
        </authorList>
    </citation>
    <scope>NUCLEOTIDE SEQUENCE [LARGE SCALE GENOMIC DNA]</scope>
    <source>
        <strain evidence="1 2">MAFF 305830</strain>
    </source>
</reference>
<evidence type="ECO:0000313" key="1">
    <source>
        <dbReference type="EMBL" id="KIM24604.1"/>
    </source>
</evidence>
<sequence>MREITCIQTSKQIPVEIWHKILSIAISYPLLPREDDGYFEYQQIILFNCETIAMYKASERVRSKLRLVCRSWDHFLDQHSDRLVNLNTMVPNGYWPPVKRWDRVVRIEGADGIICNCGIPPCWPYKEPLTQWLPDVPPSGDLVNMSDELRKKFLPLIGNHCRAILRSFIWRDQLVDPDGVIFLSGINDSGRYDLSSTEISQKYPKLTHLEITTSALYEPSHHFLLPRLRLLSISVSNHEDEPPFPSIQTGYWHLPLLRCLILSIPRLLNREVRLDLSPLIDSIGGSVKEFFVRETNLHLEFQQITFSKEIWRSMPDLQLLGAGIELLSSMKMPVVGHSLDFCFEFHELFSTSAIPLHIDKSSLEFLQGICERVFIDKPWREILKWFASEAPWMLNGIHSSVELLDQLDALGVGLYDCRSIRYDEDIRFRVCATGKWCPSSVVIV</sequence>
<reference evidence="2" key="2">
    <citation type="submission" date="2015-01" db="EMBL/GenBank/DDBJ databases">
        <title>Evolutionary Origins and Diversification of the Mycorrhizal Mutualists.</title>
        <authorList>
            <consortium name="DOE Joint Genome Institute"/>
            <consortium name="Mycorrhizal Genomics Consortium"/>
            <person name="Kohler A."/>
            <person name="Kuo A."/>
            <person name="Nagy L.G."/>
            <person name="Floudas D."/>
            <person name="Copeland A."/>
            <person name="Barry K.W."/>
            <person name="Cichocki N."/>
            <person name="Veneault-Fourrey C."/>
            <person name="LaButti K."/>
            <person name="Lindquist E.A."/>
            <person name="Lipzen A."/>
            <person name="Lundell T."/>
            <person name="Morin E."/>
            <person name="Murat C."/>
            <person name="Riley R."/>
            <person name="Ohm R."/>
            <person name="Sun H."/>
            <person name="Tunlid A."/>
            <person name="Henrissat B."/>
            <person name="Grigoriev I.V."/>
            <person name="Hibbett D.S."/>
            <person name="Martin F."/>
        </authorList>
    </citation>
    <scope>NUCLEOTIDE SEQUENCE [LARGE SCALE GENOMIC DNA]</scope>
    <source>
        <strain evidence="2">MAFF 305830</strain>
    </source>
</reference>
<gene>
    <name evidence="1" type="ORF">M408DRAFT_231550</name>
</gene>
<dbReference type="AlphaFoldDB" id="A0A0C3AXA3"/>
<dbReference type="OrthoDB" id="3258324at2759"/>
<dbReference type="EMBL" id="KN824322">
    <property type="protein sequence ID" value="KIM24604.1"/>
    <property type="molecule type" value="Genomic_DNA"/>
</dbReference>
<name>A0A0C3AXA3_SERVB</name>
<evidence type="ECO:0000313" key="2">
    <source>
        <dbReference type="Proteomes" id="UP000054097"/>
    </source>
</evidence>
<proteinExistence type="predicted"/>
<dbReference type="HOGENOM" id="CLU_047608_0_0_1"/>
<protein>
    <submittedName>
        <fullName evidence="1">Uncharacterized protein</fullName>
    </submittedName>
</protein>